<comment type="caution">
    <text evidence="1">The sequence shown here is derived from an EMBL/GenBank/DDBJ whole genome shotgun (WGS) entry which is preliminary data.</text>
</comment>
<feature type="non-terminal residue" evidence="1">
    <location>
        <position position="1"/>
    </location>
</feature>
<name>A0ABQ6MWR8_9STRA</name>
<protein>
    <submittedName>
        <fullName evidence="1">Uncharacterized protein</fullName>
    </submittedName>
</protein>
<evidence type="ECO:0000313" key="2">
    <source>
        <dbReference type="Proteomes" id="UP001165060"/>
    </source>
</evidence>
<dbReference type="EMBL" id="BRYB01003308">
    <property type="protein sequence ID" value="GMI34389.1"/>
    <property type="molecule type" value="Genomic_DNA"/>
</dbReference>
<gene>
    <name evidence="1" type="ORF">TeGR_g10492</name>
</gene>
<keyword evidence="2" id="KW-1185">Reference proteome</keyword>
<dbReference type="Proteomes" id="UP001165060">
    <property type="component" value="Unassembled WGS sequence"/>
</dbReference>
<reference evidence="1 2" key="1">
    <citation type="journal article" date="2023" name="Commun. Biol.">
        <title>Genome analysis of Parmales, the sister group of diatoms, reveals the evolutionary specialization of diatoms from phago-mixotrophs to photoautotrophs.</title>
        <authorList>
            <person name="Ban H."/>
            <person name="Sato S."/>
            <person name="Yoshikawa S."/>
            <person name="Yamada K."/>
            <person name="Nakamura Y."/>
            <person name="Ichinomiya M."/>
            <person name="Sato N."/>
            <person name="Blanc-Mathieu R."/>
            <person name="Endo H."/>
            <person name="Kuwata A."/>
            <person name="Ogata H."/>
        </authorList>
    </citation>
    <scope>NUCLEOTIDE SEQUENCE [LARGE SCALE GENOMIC DNA]</scope>
</reference>
<proteinExistence type="predicted"/>
<sequence length="175" mass="20428">PPPPLSDDNIGRKLQKKSAKLLELQGKVLEKRQQILDLKKAQEKSWNKDHTKHKLDSWRNLYHIVKLPDGSLRPPDKTYNIRAYSNMDRDMWDGGERGETLRGWFQKNAKAQERELWNGERTGFLVPNPNRTVPGPDVMQVKHYESRLLNRTPYNAYDKGPAGEYFSMPPPQDDY</sequence>
<accession>A0ABQ6MWR8</accession>
<organism evidence="1 2">
    <name type="scientific">Tetraparma gracilis</name>
    <dbReference type="NCBI Taxonomy" id="2962635"/>
    <lineage>
        <taxon>Eukaryota</taxon>
        <taxon>Sar</taxon>
        <taxon>Stramenopiles</taxon>
        <taxon>Ochrophyta</taxon>
        <taxon>Bolidophyceae</taxon>
        <taxon>Parmales</taxon>
        <taxon>Triparmaceae</taxon>
        <taxon>Tetraparma</taxon>
    </lineage>
</organism>
<evidence type="ECO:0000313" key="1">
    <source>
        <dbReference type="EMBL" id="GMI34389.1"/>
    </source>
</evidence>